<dbReference type="GO" id="GO:0048024">
    <property type="term" value="P:regulation of mRNA splicing, via spliceosome"/>
    <property type="evidence" value="ECO:0007669"/>
    <property type="project" value="TreeGrafter"/>
</dbReference>
<dbReference type="PROSITE" id="PS50882">
    <property type="entry name" value="YTH"/>
    <property type="match status" value="1"/>
</dbReference>
<dbReference type="GO" id="GO:0000398">
    <property type="term" value="P:mRNA splicing, via spliceosome"/>
    <property type="evidence" value="ECO:0007669"/>
    <property type="project" value="TreeGrafter"/>
</dbReference>
<dbReference type="CDD" id="cd21134">
    <property type="entry name" value="YTH"/>
    <property type="match status" value="1"/>
</dbReference>
<proteinExistence type="inferred from homology"/>
<feature type="region of interest" description="Disordered" evidence="2">
    <location>
        <begin position="459"/>
        <end position="501"/>
    </location>
</feature>
<dbReference type="Proteomes" id="UP001279734">
    <property type="component" value="Unassembled WGS sequence"/>
</dbReference>
<keyword evidence="1" id="KW-0694">RNA-binding</keyword>
<dbReference type="PANTHER" id="PTHR12357">
    <property type="entry name" value="YTH YT521-B HOMOLOGY DOMAIN-CONTAINING"/>
    <property type="match status" value="1"/>
</dbReference>
<feature type="compositionally biased region" description="Basic residues" evidence="2">
    <location>
        <begin position="491"/>
        <end position="501"/>
    </location>
</feature>
<dbReference type="InterPro" id="IPR045168">
    <property type="entry name" value="YTH_prot"/>
</dbReference>
<dbReference type="Gene3D" id="3.10.590.10">
    <property type="entry name" value="ph1033 like domains"/>
    <property type="match status" value="1"/>
</dbReference>
<dbReference type="InterPro" id="IPR007275">
    <property type="entry name" value="YTH_domain"/>
</dbReference>
<comment type="caution">
    <text evidence="4">The sequence shown here is derived from an EMBL/GenBank/DDBJ whole genome shotgun (WGS) entry which is preliminary data.</text>
</comment>
<dbReference type="GO" id="GO:0005654">
    <property type="term" value="C:nucleoplasm"/>
    <property type="evidence" value="ECO:0007669"/>
    <property type="project" value="TreeGrafter"/>
</dbReference>
<evidence type="ECO:0000313" key="5">
    <source>
        <dbReference type="Proteomes" id="UP001279734"/>
    </source>
</evidence>
<evidence type="ECO:0000256" key="1">
    <source>
        <dbReference type="RuleBase" id="RU369095"/>
    </source>
</evidence>
<feature type="region of interest" description="Disordered" evidence="2">
    <location>
        <begin position="394"/>
        <end position="416"/>
    </location>
</feature>
<evidence type="ECO:0000256" key="2">
    <source>
        <dbReference type="SAM" id="MobiDB-lite"/>
    </source>
</evidence>
<name>A0AAD3SE29_NEPGR</name>
<accession>A0AAD3SE29</accession>
<keyword evidence="5" id="KW-1185">Reference proteome</keyword>
<comment type="similarity">
    <text evidence="1">Belongs to the YTHDF family.</text>
</comment>
<dbReference type="GO" id="GO:0003729">
    <property type="term" value="F:mRNA binding"/>
    <property type="evidence" value="ECO:0007669"/>
    <property type="project" value="UniProtKB-UniRule"/>
</dbReference>
<feature type="domain" description="YTH" evidence="3">
    <location>
        <begin position="199"/>
        <end position="334"/>
    </location>
</feature>
<evidence type="ECO:0000313" key="4">
    <source>
        <dbReference type="EMBL" id="GMH09458.1"/>
    </source>
</evidence>
<dbReference type="PANTHER" id="PTHR12357:SF3">
    <property type="entry name" value="YTH DOMAIN-CONTAINING PROTEIN 1"/>
    <property type="match status" value="1"/>
</dbReference>
<organism evidence="4 5">
    <name type="scientific">Nepenthes gracilis</name>
    <name type="common">Slender pitcher plant</name>
    <dbReference type="NCBI Taxonomy" id="150966"/>
    <lineage>
        <taxon>Eukaryota</taxon>
        <taxon>Viridiplantae</taxon>
        <taxon>Streptophyta</taxon>
        <taxon>Embryophyta</taxon>
        <taxon>Tracheophyta</taxon>
        <taxon>Spermatophyta</taxon>
        <taxon>Magnoliopsida</taxon>
        <taxon>eudicotyledons</taxon>
        <taxon>Gunneridae</taxon>
        <taxon>Pentapetalae</taxon>
        <taxon>Caryophyllales</taxon>
        <taxon>Nepenthaceae</taxon>
        <taxon>Nepenthes</taxon>
    </lineage>
</organism>
<reference evidence="4" key="1">
    <citation type="submission" date="2023-05" db="EMBL/GenBank/DDBJ databases">
        <title>Nepenthes gracilis genome sequencing.</title>
        <authorList>
            <person name="Fukushima K."/>
        </authorList>
    </citation>
    <scope>NUCLEOTIDE SEQUENCE</scope>
    <source>
        <strain evidence="4">SING2019-196</strain>
    </source>
</reference>
<dbReference type="AlphaFoldDB" id="A0AAD3SE29"/>
<sequence length="501" mass="57131">MHRRTGTTTACVVRKRWKSEKSEREALGSRREKLRLRRSPKKSLNIGLPPRKNFYLPSNHYSLRAHSLASHSPVHINFLFCYNLHVTKLPLNCIIPSSQSLGPLSYPSLFRQAAGTICRVVLLIQEHIADMSTDTAKDNASVVDSSVTQKQDMWNLDDPEGSSYRATEDVDPSTAEEPRFGESLIESSCAVKKTKKFSTRYFIIKSLNHHNIQLSIEKGIWATQVMNEPILEEAFDNSDRVILVFSVNMSGFFQGYAQMMSSVSCRRDNVWSQGTGGNNPWGRSFEIKWLRLNSLPFHKTLHLKNPLNDYKPVKISRDCQELSPEIGEALCELIDRETDEDEKVKRIDFHVRWPGMEPACSLRDEGYNGCPVNMTWARSPMLYPHSIYQHHAEASAQSKNPLHSGNIADAQGDPEMSQFDGWGISSEITPLCSTISEDEFLEMSYEEYLEAHNRSSKRICYPEAGLSPRKQDTLSKEREADLRAPSDQDRPRKRTHSRSHK</sequence>
<protein>
    <recommendedName>
        <fullName evidence="1">YTH domain-containing family protein</fullName>
    </recommendedName>
</protein>
<dbReference type="Pfam" id="PF04146">
    <property type="entry name" value="YTH"/>
    <property type="match status" value="1"/>
</dbReference>
<dbReference type="GO" id="GO:1990247">
    <property type="term" value="F:N6-methyladenosine-containing RNA reader activity"/>
    <property type="evidence" value="ECO:0007669"/>
    <property type="project" value="UniProtKB-UniRule"/>
</dbReference>
<feature type="compositionally biased region" description="Basic and acidic residues" evidence="2">
    <location>
        <begin position="469"/>
        <end position="490"/>
    </location>
</feature>
<dbReference type="EMBL" id="BSYO01000009">
    <property type="protein sequence ID" value="GMH09458.1"/>
    <property type="molecule type" value="Genomic_DNA"/>
</dbReference>
<comment type="function">
    <text evidence="1">Specifically recognizes and binds N6-methyladenosine (m6A)-containing RNAs, and regulates mRNA stability. M6A is a modification present at internal sites of mRNAs and some non-coding RNAs and plays a role in mRNA stability and processing.</text>
</comment>
<feature type="region of interest" description="Disordered" evidence="2">
    <location>
        <begin position="153"/>
        <end position="178"/>
    </location>
</feature>
<gene>
    <name evidence="4" type="ORF">Nepgr_011299</name>
</gene>
<evidence type="ECO:0000259" key="3">
    <source>
        <dbReference type="PROSITE" id="PS50882"/>
    </source>
</evidence>